<keyword evidence="2" id="KW-1185">Reference proteome</keyword>
<dbReference type="RefSeq" id="WP_413255827.1">
    <property type="nucleotide sequence ID" value="NZ_JBHFNS010000018.1"/>
</dbReference>
<sequence>MNEITIVESNSTAGTIALSLNNKTEQYSVNSLPAITSQLVLESCQDILGELYFDSLVWNLTNAADFIFLAYNALAETAVQAKISRLQKSLLDISGDCVTTLDIFGIQSQEVGKTLIKIYGLLLARKEKLAKIQFKYCGQIAQDMADAAQKLAQQIEELCSQSQLVNEDAINIKNLTIAEKSDLIEKLKEFESKEAAAKVLRDDLEKSLANLTREYYASVAKLQDGWFIGAVKTVANACGIVVRDPKEEALRETHTTYNRKSQEYRQEMTKNLNDIKLYAYEISKAQSAISDAARGVKTFEYAVRALSIIVAALKRTTLFWRSIQIYCEQLENSGFASSFEDIQKNSLSEQQIIEEYTNDKFMLLFVKNLSEWVALNTVSHEYKIAAKNTYDKISSNIASAPSIETAKRQTPVLAQQLFDSYEKQEKALAAAAQKEQKWGSFLAMVEARAPVQ</sequence>
<reference evidence="1 2" key="1">
    <citation type="submission" date="2024-09" db="EMBL/GenBank/DDBJ databases">
        <title>Floridaenema gen nov. (Aerosakkonemataceae, Aerosakkonematales ord. nov., Cyanobacteria) from benthic tropical and subtropical fresh waters, with the description of four new species.</title>
        <authorList>
            <person name="Moretto J.A."/>
            <person name="Berthold D.E."/>
            <person name="Lefler F.W."/>
            <person name="Huang I.-S."/>
            <person name="Laughinghouse H. IV."/>
        </authorList>
    </citation>
    <scope>NUCLEOTIDE SEQUENCE [LARGE SCALE GENOMIC DNA]</scope>
    <source>
        <strain evidence="1 2">BLCC-F154</strain>
    </source>
</reference>
<proteinExistence type="predicted"/>
<evidence type="ECO:0000313" key="1">
    <source>
        <dbReference type="EMBL" id="MFB2934302.1"/>
    </source>
</evidence>
<gene>
    <name evidence="1" type="ORF">ACE1B6_03410</name>
</gene>
<accession>A0ABV4Y6B5</accession>
<name>A0ABV4Y6B5_9CYAN</name>
<evidence type="ECO:0000313" key="2">
    <source>
        <dbReference type="Proteomes" id="UP001576776"/>
    </source>
</evidence>
<dbReference type="EMBL" id="JBHFNS010000018">
    <property type="protein sequence ID" value="MFB2934302.1"/>
    <property type="molecule type" value="Genomic_DNA"/>
</dbReference>
<comment type="caution">
    <text evidence="1">The sequence shown here is derived from an EMBL/GenBank/DDBJ whole genome shotgun (WGS) entry which is preliminary data.</text>
</comment>
<dbReference type="Proteomes" id="UP001576776">
    <property type="component" value="Unassembled WGS sequence"/>
</dbReference>
<dbReference type="PANTHER" id="PTHR37508:SF1">
    <property type="entry name" value="TRANSMEMBRANE PROTEIN"/>
    <property type="match status" value="1"/>
</dbReference>
<protein>
    <submittedName>
        <fullName evidence="1">Uncharacterized protein</fullName>
    </submittedName>
</protein>
<organism evidence="1 2">
    <name type="scientific">Floridaenema fluviatile BLCC-F154</name>
    <dbReference type="NCBI Taxonomy" id="3153640"/>
    <lineage>
        <taxon>Bacteria</taxon>
        <taxon>Bacillati</taxon>
        <taxon>Cyanobacteriota</taxon>
        <taxon>Cyanophyceae</taxon>
        <taxon>Oscillatoriophycideae</taxon>
        <taxon>Aerosakkonematales</taxon>
        <taxon>Aerosakkonemataceae</taxon>
        <taxon>Floridanema</taxon>
        <taxon>Floridanema fluviatile</taxon>
    </lineage>
</organism>
<dbReference type="PANTHER" id="PTHR37508">
    <property type="entry name" value="TRANSMEMBRANE PROTEIN"/>
    <property type="match status" value="1"/>
</dbReference>